<gene>
    <name evidence="10" type="ORF">ACHAWU_010166</name>
</gene>
<evidence type="ECO:0000256" key="4">
    <source>
        <dbReference type="ARBA" id="ARBA00022737"/>
    </source>
</evidence>
<feature type="repeat" description="Solcar" evidence="6">
    <location>
        <begin position="279"/>
        <end position="408"/>
    </location>
</feature>
<dbReference type="InterPro" id="IPR002067">
    <property type="entry name" value="MCP"/>
</dbReference>
<keyword evidence="4" id="KW-0677">Repeat</keyword>
<protein>
    <recommendedName>
        <fullName evidence="12">Mitochondrial carrier</fullName>
    </recommendedName>
</protein>
<dbReference type="GO" id="GO:0016020">
    <property type="term" value="C:membrane"/>
    <property type="evidence" value="ECO:0007669"/>
    <property type="project" value="UniProtKB-SubCell"/>
</dbReference>
<keyword evidence="2 7" id="KW-0813">Transport</keyword>
<keyword evidence="9" id="KW-1133">Transmembrane helix</keyword>
<evidence type="ECO:0000256" key="2">
    <source>
        <dbReference type="ARBA" id="ARBA00022448"/>
    </source>
</evidence>
<name>A0ABD3M0J9_9STRA</name>
<comment type="subcellular location">
    <subcellularLocation>
        <location evidence="1">Membrane</location>
        <topology evidence="1">Multi-pass membrane protein</topology>
    </subcellularLocation>
</comment>
<dbReference type="PRINTS" id="PR00926">
    <property type="entry name" value="MITOCARRIER"/>
</dbReference>
<feature type="transmembrane region" description="Helical" evidence="9">
    <location>
        <begin position="283"/>
        <end position="302"/>
    </location>
</feature>
<evidence type="ECO:0000313" key="11">
    <source>
        <dbReference type="Proteomes" id="UP001530293"/>
    </source>
</evidence>
<organism evidence="10 11">
    <name type="scientific">Discostella pseudostelligera</name>
    <dbReference type="NCBI Taxonomy" id="259834"/>
    <lineage>
        <taxon>Eukaryota</taxon>
        <taxon>Sar</taxon>
        <taxon>Stramenopiles</taxon>
        <taxon>Ochrophyta</taxon>
        <taxon>Bacillariophyta</taxon>
        <taxon>Coscinodiscophyceae</taxon>
        <taxon>Thalassiosirophycidae</taxon>
        <taxon>Stephanodiscales</taxon>
        <taxon>Stephanodiscaceae</taxon>
        <taxon>Discostella</taxon>
    </lineage>
</organism>
<dbReference type="AlphaFoldDB" id="A0ABD3M0J9"/>
<evidence type="ECO:0000256" key="5">
    <source>
        <dbReference type="ARBA" id="ARBA00023136"/>
    </source>
</evidence>
<dbReference type="EMBL" id="JALLBG020000263">
    <property type="protein sequence ID" value="KAL3757534.1"/>
    <property type="molecule type" value="Genomic_DNA"/>
</dbReference>
<evidence type="ECO:0000313" key="10">
    <source>
        <dbReference type="EMBL" id="KAL3757534.1"/>
    </source>
</evidence>
<feature type="transmembrane region" description="Helical" evidence="9">
    <location>
        <begin position="245"/>
        <end position="263"/>
    </location>
</feature>
<evidence type="ECO:0000256" key="6">
    <source>
        <dbReference type="PROSITE-ProRule" id="PRU00282"/>
    </source>
</evidence>
<evidence type="ECO:0000256" key="8">
    <source>
        <dbReference type="SAM" id="MobiDB-lite"/>
    </source>
</evidence>
<reference evidence="10 11" key="1">
    <citation type="submission" date="2024-10" db="EMBL/GenBank/DDBJ databases">
        <title>Updated reference genomes for cyclostephanoid diatoms.</title>
        <authorList>
            <person name="Roberts W.R."/>
            <person name="Alverson A.J."/>
        </authorList>
    </citation>
    <scope>NUCLEOTIDE SEQUENCE [LARGE SCALE GENOMIC DNA]</scope>
    <source>
        <strain evidence="10 11">AJA232-27</strain>
    </source>
</reference>
<keyword evidence="3 6" id="KW-0812">Transmembrane</keyword>
<sequence length="420" mass="45605">MGSHPESKSTNSSTPANPSTTATSSPPTYPHWHDIIAGAAAGLGARAITAPLDLLKIRRQLAPPLSSSSTSYKNLQSVAASNNAKPTSFVGGELRIIDDIIAIATKEGGIRSLFRGNVAASYLWMGYSVSQFWIYGQTSEYLQKQCNAIQSNINLEYNMSTSGAISFTSGAIAGVCATIITYPFDLCRTIFAARGIFPIPASNVTWSKHTTELATLRHQQFVHRRPPRTMQEFAREMYERKGLRGFYAGSLPGLLQIVPYMGINFAVHDVLILLSGRSSDSAVSGIAGMGAGVISKLLVYPLDTVKKRLQAQAFWGSKPKTSSTNYKAAIHTNRRASSTHTRALHKNGTMKHNAGGGPIVYDGMIDCFRQIAKREGMAAFYKGLVPSLLKSSASTGASFWLFTLTRNTLRSIHDSDHTYR</sequence>
<evidence type="ECO:0000256" key="9">
    <source>
        <dbReference type="SAM" id="Phobius"/>
    </source>
</evidence>
<feature type="region of interest" description="Disordered" evidence="8">
    <location>
        <begin position="1"/>
        <end position="28"/>
    </location>
</feature>
<dbReference type="Gene3D" id="1.50.40.10">
    <property type="entry name" value="Mitochondrial carrier domain"/>
    <property type="match status" value="1"/>
</dbReference>
<keyword evidence="5 6" id="KW-0472">Membrane</keyword>
<comment type="caution">
    <text evidence="10">The sequence shown here is derived from an EMBL/GenBank/DDBJ whole genome shotgun (WGS) entry which is preliminary data.</text>
</comment>
<evidence type="ECO:0000256" key="3">
    <source>
        <dbReference type="ARBA" id="ARBA00022692"/>
    </source>
</evidence>
<proteinExistence type="inferred from homology"/>
<accession>A0ABD3M0J9</accession>
<dbReference type="SUPFAM" id="SSF103506">
    <property type="entry name" value="Mitochondrial carrier"/>
    <property type="match status" value="1"/>
</dbReference>
<evidence type="ECO:0000256" key="1">
    <source>
        <dbReference type="ARBA" id="ARBA00004141"/>
    </source>
</evidence>
<dbReference type="PANTHER" id="PTHR24089">
    <property type="entry name" value="SOLUTE CARRIER FAMILY 25"/>
    <property type="match status" value="1"/>
</dbReference>
<feature type="repeat" description="Solcar" evidence="6">
    <location>
        <begin position="33"/>
        <end position="141"/>
    </location>
</feature>
<dbReference type="InterPro" id="IPR023395">
    <property type="entry name" value="MCP_dom_sf"/>
</dbReference>
<dbReference type="Proteomes" id="UP001530293">
    <property type="component" value="Unassembled WGS sequence"/>
</dbReference>
<dbReference type="PROSITE" id="PS50920">
    <property type="entry name" value="SOLCAR"/>
    <property type="match status" value="3"/>
</dbReference>
<dbReference type="InterPro" id="IPR018108">
    <property type="entry name" value="MCP_transmembrane"/>
</dbReference>
<feature type="compositionally biased region" description="Low complexity" evidence="8">
    <location>
        <begin position="9"/>
        <end position="26"/>
    </location>
</feature>
<evidence type="ECO:0008006" key="12">
    <source>
        <dbReference type="Google" id="ProtNLM"/>
    </source>
</evidence>
<feature type="repeat" description="Solcar" evidence="6">
    <location>
        <begin position="161"/>
        <end position="274"/>
    </location>
</feature>
<keyword evidence="11" id="KW-1185">Reference proteome</keyword>
<dbReference type="Pfam" id="PF00153">
    <property type="entry name" value="Mito_carr"/>
    <property type="match status" value="3"/>
</dbReference>
<comment type="similarity">
    <text evidence="7">Belongs to the mitochondrial carrier (TC 2.A.29) family.</text>
</comment>
<evidence type="ECO:0000256" key="7">
    <source>
        <dbReference type="RuleBase" id="RU000488"/>
    </source>
</evidence>